<dbReference type="GO" id="GO:0016020">
    <property type="term" value="C:membrane"/>
    <property type="evidence" value="ECO:0007669"/>
    <property type="project" value="UniProtKB-SubCell"/>
</dbReference>
<protein>
    <submittedName>
        <fullName evidence="9">Uncharacterized protein</fullName>
    </submittedName>
</protein>
<feature type="region of interest" description="Disordered" evidence="7">
    <location>
        <begin position="540"/>
        <end position="559"/>
    </location>
</feature>
<keyword evidence="5 8" id="KW-0472">Membrane</keyword>
<feature type="transmembrane region" description="Helical" evidence="8">
    <location>
        <begin position="170"/>
        <end position="192"/>
    </location>
</feature>
<keyword evidence="10" id="KW-1185">Reference proteome</keyword>
<comment type="caution">
    <text evidence="9">The sequence shown here is derived from an EMBL/GenBank/DDBJ whole genome shotgun (WGS) entry which is preliminary data.</text>
</comment>
<feature type="transmembrane region" description="Helical" evidence="8">
    <location>
        <begin position="506"/>
        <end position="525"/>
    </location>
</feature>
<feature type="transmembrane region" description="Helical" evidence="8">
    <location>
        <begin position="311"/>
        <end position="330"/>
    </location>
</feature>
<dbReference type="AlphaFoldDB" id="A0ABD3TQM2"/>
<dbReference type="InterPro" id="IPR036259">
    <property type="entry name" value="MFS_trans_sf"/>
</dbReference>
<evidence type="ECO:0000256" key="3">
    <source>
        <dbReference type="ARBA" id="ARBA00022692"/>
    </source>
</evidence>
<keyword evidence="3 8" id="KW-0812">Transmembrane</keyword>
<evidence type="ECO:0000256" key="1">
    <source>
        <dbReference type="ARBA" id="ARBA00004141"/>
    </source>
</evidence>
<keyword evidence="4 8" id="KW-1133">Transmembrane helix</keyword>
<dbReference type="Proteomes" id="UP001634393">
    <property type="component" value="Unassembled WGS sequence"/>
</dbReference>
<feature type="transmembrane region" description="Helical" evidence="8">
    <location>
        <begin position="376"/>
        <end position="398"/>
    </location>
</feature>
<feature type="transmembrane region" description="Helical" evidence="8">
    <location>
        <begin position="198"/>
        <end position="219"/>
    </location>
</feature>
<accession>A0ABD3TQM2</accession>
<evidence type="ECO:0000313" key="10">
    <source>
        <dbReference type="Proteomes" id="UP001634393"/>
    </source>
</evidence>
<dbReference type="Gene3D" id="1.20.1250.20">
    <property type="entry name" value="MFS general substrate transporter like domains"/>
    <property type="match status" value="1"/>
</dbReference>
<feature type="compositionally biased region" description="Polar residues" evidence="7">
    <location>
        <begin position="548"/>
        <end position="559"/>
    </location>
</feature>
<dbReference type="InterPro" id="IPR000109">
    <property type="entry name" value="POT_fam"/>
</dbReference>
<feature type="transmembrane region" description="Helical" evidence="8">
    <location>
        <begin position="423"/>
        <end position="448"/>
    </location>
</feature>
<evidence type="ECO:0000256" key="2">
    <source>
        <dbReference type="ARBA" id="ARBA00005982"/>
    </source>
</evidence>
<name>A0ABD3TQM2_9LAMI</name>
<evidence type="ECO:0000256" key="7">
    <source>
        <dbReference type="SAM" id="MobiDB-lite"/>
    </source>
</evidence>
<evidence type="ECO:0000313" key="9">
    <source>
        <dbReference type="EMBL" id="KAL3839419.1"/>
    </source>
</evidence>
<evidence type="ECO:0000256" key="6">
    <source>
        <dbReference type="ARBA" id="ARBA00044504"/>
    </source>
</evidence>
<feature type="transmembrane region" description="Helical" evidence="8">
    <location>
        <begin position="54"/>
        <end position="73"/>
    </location>
</feature>
<feature type="transmembrane region" description="Helical" evidence="8">
    <location>
        <begin position="134"/>
        <end position="158"/>
    </location>
</feature>
<comment type="similarity">
    <text evidence="2">Belongs to the major facilitator superfamily. Proton-dependent oligopeptide transporter (POT/PTR) (TC 2.A.17) family.</text>
</comment>
<feature type="transmembrane region" description="Helical" evidence="8">
    <location>
        <begin position="28"/>
        <end position="48"/>
    </location>
</feature>
<reference evidence="9 10" key="1">
    <citation type="submission" date="2024-12" db="EMBL/GenBank/DDBJ databases">
        <title>The unique morphological basis and parallel evolutionary history of personate flowers in Penstemon.</title>
        <authorList>
            <person name="Depatie T.H."/>
            <person name="Wessinger C.A."/>
        </authorList>
    </citation>
    <scope>NUCLEOTIDE SEQUENCE [LARGE SCALE GENOMIC DNA]</scope>
    <source>
        <strain evidence="9">WTNN_2</strain>
        <tissue evidence="9">Leaf</tissue>
    </source>
</reference>
<comment type="subcellular location">
    <subcellularLocation>
        <location evidence="1">Membrane</location>
        <topology evidence="1">Multi-pass membrane protein</topology>
    </subcellularLocation>
</comment>
<evidence type="ECO:0000256" key="8">
    <source>
        <dbReference type="SAM" id="Phobius"/>
    </source>
</evidence>
<organism evidence="9 10">
    <name type="scientific">Penstemon smallii</name>
    <dbReference type="NCBI Taxonomy" id="265156"/>
    <lineage>
        <taxon>Eukaryota</taxon>
        <taxon>Viridiplantae</taxon>
        <taxon>Streptophyta</taxon>
        <taxon>Embryophyta</taxon>
        <taxon>Tracheophyta</taxon>
        <taxon>Spermatophyta</taxon>
        <taxon>Magnoliopsida</taxon>
        <taxon>eudicotyledons</taxon>
        <taxon>Gunneridae</taxon>
        <taxon>Pentapetalae</taxon>
        <taxon>asterids</taxon>
        <taxon>lamiids</taxon>
        <taxon>Lamiales</taxon>
        <taxon>Plantaginaceae</taxon>
        <taxon>Cheloneae</taxon>
        <taxon>Penstemon</taxon>
    </lineage>
</organism>
<gene>
    <name evidence="9" type="ORF">ACJIZ3_024010</name>
</gene>
<evidence type="ECO:0000256" key="5">
    <source>
        <dbReference type="ARBA" id="ARBA00023136"/>
    </source>
</evidence>
<dbReference type="Pfam" id="PF00854">
    <property type="entry name" value="PTR2"/>
    <property type="match status" value="1"/>
</dbReference>
<dbReference type="PANTHER" id="PTHR11654">
    <property type="entry name" value="OLIGOPEPTIDE TRANSPORTER-RELATED"/>
    <property type="match status" value="1"/>
</dbReference>
<comment type="similarity">
    <text evidence="6">Belongs to the major facilitator superfamily. Phosphate:H(+) symporter (TC 2.A.1.9) family.</text>
</comment>
<evidence type="ECO:0000256" key="4">
    <source>
        <dbReference type="ARBA" id="ARBA00022989"/>
    </source>
</evidence>
<feature type="transmembrane region" description="Helical" evidence="8">
    <location>
        <begin position="469"/>
        <end position="486"/>
    </location>
</feature>
<proteinExistence type="inferred from homology"/>
<feature type="transmembrane region" description="Helical" evidence="8">
    <location>
        <begin position="85"/>
        <end position="105"/>
    </location>
</feature>
<dbReference type="EMBL" id="JBJXBP010000003">
    <property type="protein sequence ID" value="KAL3839419.1"/>
    <property type="molecule type" value="Genomic_DNA"/>
</dbReference>
<sequence>MYTILLHKLLWKGKTLPISTRVNKFNKFSLEMAHVLVYFALLLMQNYLSDVWKLSFTHAAGIMNIWGGIYRILPHFFLISVDALLGNFLMLVLSSISYTLGISFITMSTPPVLANSTGTCKEYEPNCIGHTQRVLFYTGMALVAVGMSGNSISVKPFLDEQYDIRTRPILAVTLTLGVFVPIVGNFALPYINSWSLRFGIPAICMAFATLLFFTGSCAYNKETPKGSPFISVCRVIVAFAFNICKPYPLDANHLYRREGDEDQTFKCIRFLRCLKKAAILTNPDDPDITKWKLCTVTEVEEAKFVVCMVPIWMNIIICGIVSSIGNTYFLEQANNMNRKIGKLNVPLPILVLLYKGADDLIKFCAYRYLSTPNKVVALRGIAMAMVFSILCCITAAIMETRRLNVIRSHDLLDKPDKDIPMSIYWLAFQFFLLIVLDSFFEQSVVAFYKDQAPDSMKNILEKLTTAVTGLGYMCSVLSVYVVGKISEMGGRPNWFQFTLNRSRLDRYYWVLAGLSSVNLVVYILVAPFYRYKKPEASDAVEDDRETNELTNDIVQASCS</sequence>